<gene>
    <name evidence="2" type="ordered locus">cce_3967</name>
</gene>
<dbReference type="eggNOG" id="ENOG502ZT4I">
    <property type="taxonomic scope" value="Bacteria"/>
</dbReference>
<keyword evidence="3" id="KW-1185">Reference proteome</keyword>
<dbReference type="InterPro" id="IPR019664">
    <property type="entry name" value="Uncharacterised_Ycf51"/>
</dbReference>
<feature type="transmembrane region" description="Helical" evidence="1">
    <location>
        <begin position="40"/>
        <end position="64"/>
    </location>
</feature>
<protein>
    <recommendedName>
        <fullName evidence="4">DUF2518 family protein</fullName>
    </recommendedName>
</protein>
<dbReference type="HOGENOM" id="CLU_116764_0_0_3"/>
<proteinExistence type="predicted"/>
<evidence type="ECO:0008006" key="4">
    <source>
        <dbReference type="Google" id="ProtNLM"/>
    </source>
</evidence>
<organism evidence="2 3">
    <name type="scientific">Crocosphaera subtropica (strain ATCC 51142 / BH68)</name>
    <name type="common">Cyanothece sp. (strain ATCC 51142)</name>
    <dbReference type="NCBI Taxonomy" id="43989"/>
    <lineage>
        <taxon>Bacteria</taxon>
        <taxon>Bacillati</taxon>
        <taxon>Cyanobacteriota</taxon>
        <taxon>Cyanophyceae</taxon>
        <taxon>Oscillatoriophycideae</taxon>
        <taxon>Chroococcales</taxon>
        <taxon>Aphanothecaceae</taxon>
        <taxon>Crocosphaera</taxon>
        <taxon>Crocosphaera subtropica</taxon>
    </lineage>
</organism>
<keyword evidence="1" id="KW-0472">Membrane</keyword>
<evidence type="ECO:0000313" key="2">
    <source>
        <dbReference type="EMBL" id="ACB53315.1"/>
    </source>
</evidence>
<accession>B1WQ00</accession>
<name>B1WQ00_CROS5</name>
<sequence>MMETLTSLGFSTYTQWSIIATIVFFLLAIMGFIFKWGIRFRLVGITGFMIVLTVGLFGLGLGLFERTEVPGAVRFSRVYDNGGNQVVIVVKPSITETELEATLKQAANDYFSYGRTAGQDNKLTIRARTLVHPESGMSLPLYLGQIKRSLSVREDENMEIDIYDNQIQELSKYQVSAKG</sequence>
<keyword evidence="1" id="KW-1133">Transmembrane helix</keyword>
<evidence type="ECO:0000256" key="1">
    <source>
        <dbReference type="SAM" id="Phobius"/>
    </source>
</evidence>
<dbReference type="EMBL" id="CP000806">
    <property type="protein sequence ID" value="ACB53315.1"/>
    <property type="molecule type" value="Genomic_DNA"/>
</dbReference>
<dbReference type="Pfam" id="PF10726">
    <property type="entry name" value="DUF2518"/>
    <property type="match status" value="1"/>
</dbReference>
<evidence type="ECO:0000313" key="3">
    <source>
        <dbReference type="Proteomes" id="UP000001203"/>
    </source>
</evidence>
<dbReference type="STRING" id="43989.cce_3967"/>
<feature type="transmembrane region" description="Helical" evidence="1">
    <location>
        <begin position="12"/>
        <end position="33"/>
    </location>
</feature>
<keyword evidence="1" id="KW-0812">Transmembrane</keyword>
<dbReference type="AlphaFoldDB" id="B1WQ00"/>
<dbReference type="Proteomes" id="UP000001203">
    <property type="component" value="Chromosome circular"/>
</dbReference>
<dbReference type="KEGG" id="cyt:cce_3967"/>
<reference evidence="2 3" key="1">
    <citation type="journal article" date="2008" name="Proc. Natl. Acad. Sci. U.S.A.">
        <title>The genome of Cyanothece 51142, a unicellular diazotrophic cyanobacterium important in the marine nitrogen cycle.</title>
        <authorList>
            <person name="Welsh E.A."/>
            <person name="Liberton M."/>
            <person name="Stoeckel J."/>
            <person name="Loh T."/>
            <person name="Elvitigala T."/>
            <person name="Wang C."/>
            <person name="Wollam A."/>
            <person name="Fulton R.S."/>
            <person name="Clifton S.W."/>
            <person name="Jacobs J.M."/>
            <person name="Aurora R."/>
            <person name="Ghosh B.K."/>
            <person name="Sherman L.A."/>
            <person name="Smith R.D."/>
            <person name="Wilson R.K."/>
            <person name="Pakrasi H.B."/>
        </authorList>
    </citation>
    <scope>NUCLEOTIDE SEQUENCE [LARGE SCALE GENOMIC DNA]</scope>
    <source>
        <strain evidence="3">ATCC 51142 / BH68</strain>
    </source>
</reference>